<dbReference type="PIRSF" id="PIRSF006621">
    <property type="entry name" value="Dus"/>
    <property type="match status" value="1"/>
</dbReference>
<dbReference type="GO" id="GO:0017150">
    <property type="term" value="F:tRNA dihydrouridine synthase activity"/>
    <property type="evidence" value="ECO:0007669"/>
    <property type="project" value="InterPro"/>
</dbReference>
<dbReference type="GO" id="GO:0050660">
    <property type="term" value="F:flavin adenine dinucleotide binding"/>
    <property type="evidence" value="ECO:0007669"/>
    <property type="project" value="InterPro"/>
</dbReference>
<evidence type="ECO:0000313" key="6">
    <source>
        <dbReference type="EMBL" id="MBT4870344.1"/>
    </source>
</evidence>
<evidence type="ECO:0000256" key="2">
    <source>
        <dbReference type="ARBA" id="ARBA00022643"/>
    </source>
</evidence>
<comment type="caution">
    <text evidence="6">The sequence shown here is derived from an EMBL/GenBank/DDBJ whole genome shotgun (WGS) entry which is preliminary data.</text>
</comment>
<evidence type="ECO:0000256" key="3">
    <source>
        <dbReference type="ARBA" id="ARBA00022694"/>
    </source>
</evidence>
<organism evidence="6 7">
    <name type="scientific">Candidatus Iainarchaeum sp</name>
    <dbReference type="NCBI Taxonomy" id="3101447"/>
    <lineage>
        <taxon>Archaea</taxon>
        <taxon>Candidatus Iainarchaeota</taxon>
        <taxon>Candidatus Iainarchaeia</taxon>
        <taxon>Candidatus Iainarchaeales</taxon>
        <taxon>Candidatus Iainarchaeaceae</taxon>
        <taxon>Candidatus Iainarchaeum</taxon>
    </lineage>
</organism>
<feature type="domain" description="DUS-like FMN-binding" evidence="5">
    <location>
        <begin position="15"/>
        <end position="306"/>
    </location>
</feature>
<proteinExistence type="predicted"/>
<keyword evidence="4" id="KW-0560">Oxidoreductase</keyword>
<dbReference type="PANTHER" id="PTHR11082:SF25">
    <property type="entry name" value="DUS-LIKE FMN-BINDING DOMAIN-CONTAINING PROTEIN"/>
    <property type="match status" value="1"/>
</dbReference>
<dbReference type="EMBL" id="JABJNZ010000028">
    <property type="protein sequence ID" value="MBT4870344.1"/>
    <property type="molecule type" value="Genomic_DNA"/>
</dbReference>
<keyword evidence="1" id="KW-0285">Flavoprotein</keyword>
<dbReference type="InterPro" id="IPR001269">
    <property type="entry name" value="DUS_fam"/>
</dbReference>
<dbReference type="Proteomes" id="UP000722459">
    <property type="component" value="Unassembled WGS sequence"/>
</dbReference>
<dbReference type="CDD" id="cd02801">
    <property type="entry name" value="DUS_like_FMN"/>
    <property type="match status" value="1"/>
</dbReference>
<evidence type="ECO:0000256" key="1">
    <source>
        <dbReference type="ARBA" id="ARBA00022630"/>
    </source>
</evidence>
<dbReference type="Gene3D" id="3.20.20.70">
    <property type="entry name" value="Aldolase class I"/>
    <property type="match status" value="1"/>
</dbReference>
<reference evidence="6" key="1">
    <citation type="journal article" date="2021" name="ISME J.">
        <title>Mercury methylation by metabolically versatile and cosmopolitan marine bacteria.</title>
        <authorList>
            <person name="Lin H."/>
            <person name="Ascher D.B."/>
            <person name="Myung Y."/>
            <person name="Lamborg C.H."/>
            <person name="Hallam S.J."/>
            <person name="Gionfriddo C.M."/>
            <person name="Holt K.E."/>
            <person name="Moreau J.W."/>
        </authorList>
    </citation>
    <scope>NUCLEOTIDE SEQUENCE</scope>
    <source>
        <strain evidence="6">SI075_bin30</strain>
    </source>
</reference>
<dbReference type="InterPro" id="IPR035587">
    <property type="entry name" value="DUS-like_FMN-bd"/>
</dbReference>
<evidence type="ECO:0000256" key="4">
    <source>
        <dbReference type="ARBA" id="ARBA00023002"/>
    </source>
</evidence>
<name>A0A8T5GDZ6_9ARCH</name>
<dbReference type="PANTHER" id="PTHR11082">
    <property type="entry name" value="TRNA-DIHYDROURIDINE SYNTHASE"/>
    <property type="match status" value="1"/>
</dbReference>
<keyword evidence="2" id="KW-0288">FMN</keyword>
<evidence type="ECO:0000313" key="7">
    <source>
        <dbReference type="Proteomes" id="UP000722459"/>
    </source>
</evidence>
<evidence type="ECO:0000259" key="5">
    <source>
        <dbReference type="Pfam" id="PF01207"/>
    </source>
</evidence>
<protein>
    <submittedName>
        <fullName evidence="6">tRNA-dihydrouridine synthase family protein</fullName>
    </submittedName>
</protein>
<accession>A0A8T5GDZ6</accession>
<dbReference type="AlphaFoldDB" id="A0A8T5GDZ6"/>
<sequence length="316" mass="35338">MQKIGNLKIKEGAFLAPMADYTNVAFRTLAKEYGSTLGYTELVSAKAICFNSKRTFEMLEVSEEEKPVFLQLFGNDPEVIANAIKIVEKKLPKNFVGYDLNCGCSVPKAIKGKYGCYLMDHPVLVGKIIAAMKNATKKPITAKLRIGLEKETFLEVAKEAEKNGADAICLHARFGKQGYSGVADWKKIKELKNKVKVPVIGNGDVVDVTTYKKMKKETNCDFVMVARGIIGNAFLFKQIKQFCEGKKVKEKNEKEILIEGKRFLELANDFSLGVNNVRGYFIGLANGFNGAKKLRDSFARAKNIEEIEKPFLKFFK</sequence>
<dbReference type="InterPro" id="IPR013785">
    <property type="entry name" value="Aldolase_TIM"/>
</dbReference>
<keyword evidence="3" id="KW-0819">tRNA processing</keyword>
<dbReference type="SUPFAM" id="SSF51395">
    <property type="entry name" value="FMN-linked oxidoreductases"/>
    <property type="match status" value="1"/>
</dbReference>
<gene>
    <name evidence="6" type="ORF">HON47_02125</name>
</gene>
<dbReference type="Pfam" id="PF01207">
    <property type="entry name" value="Dus"/>
    <property type="match status" value="1"/>
</dbReference>